<name>A0A6C0EVW7_9ZZZZ</name>
<protein>
    <submittedName>
        <fullName evidence="1">Uncharacterized protein</fullName>
    </submittedName>
</protein>
<dbReference type="AlphaFoldDB" id="A0A6C0EVW7"/>
<proteinExistence type="predicted"/>
<organism evidence="1">
    <name type="scientific">viral metagenome</name>
    <dbReference type="NCBI Taxonomy" id="1070528"/>
    <lineage>
        <taxon>unclassified sequences</taxon>
        <taxon>metagenomes</taxon>
        <taxon>organismal metagenomes</taxon>
    </lineage>
</organism>
<reference evidence="1" key="1">
    <citation type="journal article" date="2020" name="Nature">
        <title>Giant virus diversity and host interactions through global metagenomics.</title>
        <authorList>
            <person name="Schulz F."/>
            <person name="Roux S."/>
            <person name="Paez-Espino D."/>
            <person name="Jungbluth S."/>
            <person name="Walsh D.A."/>
            <person name="Denef V.J."/>
            <person name="McMahon K.D."/>
            <person name="Konstantinidis K.T."/>
            <person name="Eloe-Fadrosh E.A."/>
            <person name="Kyrpides N.C."/>
            <person name="Woyke T."/>
        </authorList>
    </citation>
    <scope>NUCLEOTIDE SEQUENCE</scope>
    <source>
        <strain evidence="1">GVMAG-M-3300009161-30</strain>
    </source>
</reference>
<accession>A0A6C0EVW7</accession>
<sequence>MFKIKNAMNLILPIVLLAAIVFLYNRYSDKLERENNTENYGAIHKYLLTDPSLVDSKNKKPIIWIPIKYEYNSRDWLSFGSRSSTNLNQPYMYLTVRSIINQCEDSFHICLIDDSSFEKLLPNWSINMKTISSPVLDYIRQLGMAKILYMYGGIICPPSFLCMQNLSEMYRIGTANHKMFICENIDRNITSTTKEFYPDVRFMGAQKENHIVEQLIAFMERTISSDYTSQAEFLGEINRWTEARVRKQKINLIEGKMIGVKTMDDTPILIDHLLSNQYIDLYPKTYGIYIPADEILSRRHYEWFARLSPKQVLESKVILSKYILLASTPDSKMGVIEPMKAKDKAFIRENVGYWKTDLDAPVWGLRPLMTNDKAHPLAKEPHFNG</sequence>
<evidence type="ECO:0000313" key="1">
    <source>
        <dbReference type="EMBL" id="QHT32841.1"/>
    </source>
</evidence>
<dbReference type="EMBL" id="MN738950">
    <property type="protein sequence ID" value="QHT32841.1"/>
    <property type="molecule type" value="Genomic_DNA"/>
</dbReference>